<protein>
    <recommendedName>
        <fullName evidence="4">Mpv17 / PMP22 family protein</fullName>
    </recommendedName>
</protein>
<feature type="transmembrane region" description="Helical" evidence="1">
    <location>
        <begin position="38"/>
        <end position="58"/>
    </location>
</feature>
<accession>A0A4Y7RIJ0</accession>
<dbReference type="EMBL" id="QFGA01000001">
    <property type="protein sequence ID" value="TEB08560.1"/>
    <property type="molecule type" value="Genomic_DNA"/>
</dbReference>
<feature type="transmembrane region" description="Helical" evidence="1">
    <location>
        <begin position="114"/>
        <end position="135"/>
    </location>
</feature>
<name>A0A4Y7RIJ0_9FIRM</name>
<proteinExistence type="predicted"/>
<keyword evidence="1" id="KW-1133">Transmembrane helix</keyword>
<feature type="transmembrane region" description="Helical" evidence="1">
    <location>
        <begin position="7"/>
        <end position="26"/>
    </location>
</feature>
<feature type="transmembrane region" description="Helical" evidence="1">
    <location>
        <begin position="170"/>
        <end position="190"/>
    </location>
</feature>
<feature type="transmembrane region" description="Helical" evidence="1">
    <location>
        <begin position="196"/>
        <end position="213"/>
    </location>
</feature>
<gene>
    <name evidence="2" type="ORF">Psch_02124</name>
</gene>
<dbReference type="RefSeq" id="WP_134217237.1">
    <property type="nucleotide sequence ID" value="NZ_QFGA01000001.1"/>
</dbReference>
<comment type="caution">
    <text evidence="2">The sequence shown here is derived from an EMBL/GenBank/DDBJ whole genome shotgun (WGS) entry which is preliminary data.</text>
</comment>
<sequence length="219" mass="23700">MKKGLNIGDIIWLAILAVIAALLIYPSTHAVFVTLTTAHPYSMGFIKFFILASMGDWLGARIVTGEWVKPKGAIYKSILWGIFGMGITLSFTIFNAGVTAALANGLLPGNGYQIVSAFFTSLIMNITFGVTLMGVHRFTDTYIDLSFAGGAKPTVDEVIKNMNLDNLIKFVYAKTLPFFWVPAHTIVFMLPPVYRVLAAAALGIALGGILSFAKRKANS</sequence>
<evidence type="ECO:0000256" key="1">
    <source>
        <dbReference type="SAM" id="Phobius"/>
    </source>
</evidence>
<keyword evidence="1" id="KW-0472">Membrane</keyword>
<reference evidence="2 3" key="1">
    <citation type="journal article" date="2018" name="Environ. Microbiol.">
        <title>Novel energy conservation strategies and behaviour of Pelotomaculum schinkii driving syntrophic propionate catabolism.</title>
        <authorList>
            <person name="Hidalgo-Ahumada C.A.P."/>
            <person name="Nobu M.K."/>
            <person name="Narihiro T."/>
            <person name="Tamaki H."/>
            <person name="Liu W.T."/>
            <person name="Kamagata Y."/>
            <person name="Stams A.J.M."/>
            <person name="Imachi H."/>
            <person name="Sousa D.Z."/>
        </authorList>
    </citation>
    <scope>NUCLEOTIDE SEQUENCE [LARGE SCALE GENOMIC DNA]</scope>
    <source>
        <strain evidence="2 3">HH</strain>
    </source>
</reference>
<feature type="transmembrane region" description="Helical" evidence="1">
    <location>
        <begin position="78"/>
        <end position="102"/>
    </location>
</feature>
<evidence type="ECO:0008006" key="4">
    <source>
        <dbReference type="Google" id="ProtNLM"/>
    </source>
</evidence>
<evidence type="ECO:0000313" key="3">
    <source>
        <dbReference type="Proteomes" id="UP000298324"/>
    </source>
</evidence>
<dbReference type="Proteomes" id="UP000298324">
    <property type="component" value="Unassembled WGS sequence"/>
</dbReference>
<keyword evidence="1" id="KW-0812">Transmembrane</keyword>
<keyword evidence="3" id="KW-1185">Reference proteome</keyword>
<dbReference type="AlphaFoldDB" id="A0A4Y7RIJ0"/>
<evidence type="ECO:0000313" key="2">
    <source>
        <dbReference type="EMBL" id="TEB08560.1"/>
    </source>
</evidence>
<organism evidence="2 3">
    <name type="scientific">Pelotomaculum schinkii</name>
    <dbReference type="NCBI Taxonomy" id="78350"/>
    <lineage>
        <taxon>Bacteria</taxon>
        <taxon>Bacillati</taxon>
        <taxon>Bacillota</taxon>
        <taxon>Clostridia</taxon>
        <taxon>Eubacteriales</taxon>
        <taxon>Desulfotomaculaceae</taxon>
        <taxon>Pelotomaculum</taxon>
    </lineage>
</organism>